<feature type="region of interest" description="Disordered" evidence="1">
    <location>
        <begin position="119"/>
        <end position="209"/>
    </location>
</feature>
<gene>
    <name evidence="2" type="ORF">WOLCODRAFT_163878</name>
</gene>
<evidence type="ECO:0000313" key="2">
    <source>
        <dbReference type="EMBL" id="PCH42548.1"/>
    </source>
</evidence>
<accession>A0A2H3JXH9</accession>
<dbReference type="Proteomes" id="UP000218811">
    <property type="component" value="Unassembled WGS sequence"/>
</dbReference>
<evidence type="ECO:0000256" key="1">
    <source>
        <dbReference type="SAM" id="MobiDB-lite"/>
    </source>
</evidence>
<keyword evidence="3" id="KW-1185">Reference proteome</keyword>
<reference evidence="2 3" key="1">
    <citation type="journal article" date="2012" name="Science">
        <title>The Paleozoic origin of enzymatic lignin decomposition reconstructed from 31 fungal genomes.</title>
        <authorList>
            <person name="Floudas D."/>
            <person name="Binder M."/>
            <person name="Riley R."/>
            <person name="Barry K."/>
            <person name="Blanchette R.A."/>
            <person name="Henrissat B."/>
            <person name="Martinez A.T."/>
            <person name="Otillar R."/>
            <person name="Spatafora J.W."/>
            <person name="Yadav J.S."/>
            <person name="Aerts A."/>
            <person name="Benoit I."/>
            <person name="Boyd A."/>
            <person name="Carlson A."/>
            <person name="Copeland A."/>
            <person name="Coutinho P.M."/>
            <person name="de Vries R.P."/>
            <person name="Ferreira P."/>
            <person name="Findley K."/>
            <person name="Foster B."/>
            <person name="Gaskell J."/>
            <person name="Glotzer D."/>
            <person name="Gorecki P."/>
            <person name="Heitman J."/>
            <person name="Hesse C."/>
            <person name="Hori C."/>
            <person name="Igarashi K."/>
            <person name="Jurgens J.A."/>
            <person name="Kallen N."/>
            <person name="Kersten P."/>
            <person name="Kohler A."/>
            <person name="Kuees U."/>
            <person name="Kumar T.K.A."/>
            <person name="Kuo A."/>
            <person name="LaButti K."/>
            <person name="Larrondo L.F."/>
            <person name="Lindquist E."/>
            <person name="Ling A."/>
            <person name="Lombard V."/>
            <person name="Lucas S."/>
            <person name="Lundell T."/>
            <person name="Martin R."/>
            <person name="McLaughlin D.J."/>
            <person name="Morgenstern I."/>
            <person name="Morin E."/>
            <person name="Murat C."/>
            <person name="Nagy L.G."/>
            <person name="Nolan M."/>
            <person name="Ohm R.A."/>
            <person name="Patyshakuliyeva A."/>
            <person name="Rokas A."/>
            <person name="Ruiz-Duenas F.J."/>
            <person name="Sabat G."/>
            <person name="Salamov A."/>
            <person name="Samejima M."/>
            <person name="Schmutz J."/>
            <person name="Slot J.C."/>
            <person name="St John F."/>
            <person name="Stenlid J."/>
            <person name="Sun H."/>
            <person name="Sun S."/>
            <person name="Syed K."/>
            <person name="Tsang A."/>
            <person name="Wiebenga A."/>
            <person name="Young D."/>
            <person name="Pisabarro A."/>
            <person name="Eastwood D.C."/>
            <person name="Martin F."/>
            <person name="Cullen D."/>
            <person name="Grigoriev I.V."/>
            <person name="Hibbett D.S."/>
        </authorList>
    </citation>
    <scope>NUCLEOTIDE SEQUENCE [LARGE SCALE GENOMIC DNA]</scope>
    <source>
        <strain evidence="2 3">MD-104</strain>
    </source>
</reference>
<name>A0A2H3JXH9_WOLCO</name>
<dbReference type="AlphaFoldDB" id="A0A2H3JXH9"/>
<evidence type="ECO:0000313" key="3">
    <source>
        <dbReference type="Proteomes" id="UP000218811"/>
    </source>
</evidence>
<sequence length="280" mass="30663">MTHLMAPENIQAEYWPETYHSNAAFSEAFILNDDSHAVTYEPNASLYESYDQSGSQIPSTWYNGDWPMAESSPSAALNTLSESDSTLEGFHVPSCYADQYADSQTFWSDLSCLLDSQAQEYSHSPDDSQYHTPPEDQCLVDQSTPPPSSVTSSLENSPDYSVYHTPSESEMLVEQPISPSSSQAVRGMQHASSAAPPLLSQGEPAASMCGNASTTPQFCDPGDPCVYMTIPRKRVLARTASEEAERLYGGKLRSDVIRELAAMCEDADATPRPPHARSQR</sequence>
<feature type="compositionally biased region" description="Polar residues" evidence="1">
    <location>
        <begin position="154"/>
        <end position="168"/>
    </location>
</feature>
<dbReference type="EMBL" id="KB468124">
    <property type="protein sequence ID" value="PCH42548.1"/>
    <property type="molecule type" value="Genomic_DNA"/>
</dbReference>
<protein>
    <submittedName>
        <fullName evidence="2">Uncharacterized protein</fullName>
    </submittedName>
</protein>
<organism evidence="2 3">
    <name type="scientific">Wolfiporia cocos (strain MD-104)</name>
    <name type="common">Brown rot fungus</name>
    <dbReference type="NCBI Taxonomy" id="742152"/>
    <lineage>
        <taxon>Eukaryota</taxon>
        <taxon>Fungi</taxon>
        <taxon>Dikarya</taxon>
        <taxon>Basidiomycota</taxon>
        <taxon>Agaricomycotina</taxon>
        <taxon>Agaricomycetes</taxon>
        <taxon>Polyporales</taxon>
        <taxon>Phaeolaceae</taxon>
        <taxon>Wolfiporia</taxon>
    </lineage>
</organism>
<proteinExistence type="predicted"/>